<dbReference type="GO" id="GO:0010181">
    <property type="term" value="F:FMN binding"/>
    <property type="evidence" value="ECO:0007669"/>
    <property type="project" value="InterPro"/>
</dbReference>
<dbReference type="GO" id="GO:0016646">
    <property type="term" value="F:oxidoreductase activity, acting on the CH-NH group of donors, NAD or NADP as acceptor"/>
    <property type="evidence" value="ECO:0007669"/>
    <property type="project" value="UniProtKB-ARBA"/>
</dbReference>
<dbReference type="InterPro" id="IPR012349">
    <property type="entry name" value="Split_barrel_FMN-bd"/>
</dbReference>
<evidence type="ECO:0000313" key="6">
    <source>
        <dbReference type="Proteomes" id="UP000749320"/>
    </source>
</evidence>
<dbReference type="Pfam" id="PF01613">
    <property type="entry name" value="Flavin_Reduct"/>
    <property type="match status" value="1"/>
</dbReference>
<organism evidence="5 6">
    <name type="scientific">Thomasclavelia spiroformis</name>
    <dbReference type="NCBI Taxonomy" id="29348"/>
    <lineage>
        <taxon>Bacteria</taxon>
        <taxon>Bacillati</taxon>
        <taxon>Bacillota</taxon>
        <taxon>Erysipelotrichia</taxon>
        <taxon>Erysipelotrichales</taxon>
        <taxon>Coprobacillaceae</taxon>
        <taxon>Thomasclavelia</taxon>
    </lineage>
</organism>
<dbReference type="PANTHER" id="PTHR43567:SF1">
    <property type="entry name" value="FLAVOREDOXIN"/>
    <property type="match status" value="1"/>
</dbReference>
<reference evidence="5" key="2">
    <citation type="submission" date="2021-09" db="EMBL/GenBank/DDBJ databases">
        <authorList>
            <person name="Gilroy R."/>
        </authorList>
    </citation>
    <scope>NUCLEOTIDE SEQUENCE</scope>
    <source>
        <strain evidence="5">CHK193-16274</strain>
    </source>
</reference>
<name>A0A921GBZ6_9FIRM</name>
<comment type="cofactor">
    <cofactor evidence="1">
        <name>FMN</name>
        <dbReference type="ChEBI" id="CHEBI:58210"/>
    </cofactor>
</comment>
<keyword evidence="2" id="KW-0285">Flavoprotein</keyword>
<dbReference type="InterPro" id="IPR002563">
    <property type="entry name" value="Flavin_Rdtase-like_dom"/>
</dbReference>
<gene>
    <name evidence="5" type="ORF">K8V91_08230</name>
</gene>
<comment type="similarity">
    <text evidence="3">Belongs to the flavoredoxin family.</text>
</comment>
<dbReference type="InterPro" id="IPR052174">
    <property type="entry name" value="Flavoredoxin"/>
</dbReference>
<comment type="caution">
    <text evidence="5">The sequence shown here is derived from an EMBL/GenBank/DDBJ whole genome shotgun (WGS) entry which is preliminary data.</text>
</comment>
<dbReference type="SUPFAM" id="SSF50475">
    <property type="entry name" value="FMN-binding split barrel"/>
    <property type="match status" value="1"/>
</dbReference>
<evidence type="ECO:0000313" key="5">
    <source>
        <dbReference type="EMBL" id="HJF40897.1"/>
    </source>
</evidence>
<feature type="domain" description="Flavin reductase like" evidence="4">
    <location>
        <begin position="11"/>
        <end position="153"/>
    </location>
</feature>
<dbReference type="Proteomes" id="UP000749320">
    <property type="component" value="Unassembled WGS sequence"/>
</dbReference>
<evidence type="ECO:0000256" key="1">
    <source>
        <dbReference type="ARBA" id="ARBA00001917"/>
    </source>
</evidence>
<dbReference type="EMBL" id="DYWV01000276">
    <property type="protein sequence ID" value="HJF40897.1"/>
    <property type="molecule type" value="Genomic_DNA"/>
</dbReference>
<dbReference type="SMART" id="SM00903">
    <property type="entry name" value="Flavin_Reduct"/>
    <property type="match status" value="1"/>
</dbReference>
<evidence type="ECO:0000256" key="2">
    <source>
        <dbReference type="ARBA" id="ARBA00022630"/>
    </source>
</evidence>
<dbReference type="PANTHER" id="PTHR43567">
    <property type="entry name" value="FLAVOREDOXIN-RELATED-RELATED"/>
    <property type="match status" value="1"/>
</dbReference>
<dbReference type="RefSeq" id="WP_191376446.1">
    <property type="nucleotide sequence ID" value="NZ_CAJFOD010000109.1"/>
</dbReference>
<evidence type="ECO:0000256" key="3">
    <source>
        <dbReference type="ARBA" id="ARBA00038054"/>
    </source>
</evidence>
<accession>A0A921GBZ6</accession>
<dbReference type="AlphaFoldDB" id="A0A921GBZ6"/>
<dbReference type="Gene3D" id="2.30.110.10">
    <property type="entry name" value="Electron Transport, Fmn-binding Protein, Chain A"/>
    <property type="match status" value="1"/>
</dbReference>
<reference evidence="5" key="1">
    <citation type="journal article" date="2021" name="PeerJ">
        <title>Extensive microbial diversity within the chicken gut microbiome revealed by metagenomics and culture.</title>
        <authorList>
            <person name="Gilroy R."/>
            <person name="Ravi A."/>
            <person name="Getino M."/>
            <person name="Pursley I."/>
            <person name="Horton D.L."/>
            <person name="Alikhan N.F."/>
            <person name="Baker D."/>
            <person name="Gharbi K."/>
            <person name="Hall N."/>
            <person name="Watson M."/>
            <person name="Adriaenssens E.M."/>
            <person name="Foster-Nyarko E."/>
            <person name="Jarju S."/>
            <person name="Secka A."/>
            <person name="Antonio M."/>
            <person name="Oren A."/>
            <person name="Chaudhuri R.R."/>
            <person name="La Ragione R."/>
            <person name="Hildebrand F."/>
            <person name="Pallen M.J."/>
        </authorList>
    </citation>
    <scope>NUCLEOTIDE SEQUENCE</scope>
    <source>
        <strain evidence="5">CHK193-16274</strain>
    </source>
</reference>
<sequence length="185" mass="20181">MRKNFGVKPWFYPLPVLIVGSYDENGQADAMNAAWGGLYDANLVELCLSSGHKTTKNIEATGAFTISFADAKNVAKCDYVGIVSANNTPDKMEKAGFTVTKSSFVNAPIIEELPMTLECRLKKVTEEGNIIGEIVNISVDDSILDENGQIDVDKLQPIAFDPVKNDYRVIGEKVGNAFEDGNKLK</sequence>
<protein>
    <submittedName>
        <fullName evidence="5">Flavin reductase family protein</fullName>
    </submittedName>
</protein>
<evidence type="ECO:0000259" key="4">
    <source>
        <dbReference type="SMART" id="SM00903"/>
    </source>
</evidence>
<proteinExistence type="inferred from homology"/>